<keyword evidence="4" id="KW-0720">Serine protease</keyword>
<gene>
    <name evidence="7" type="ORF">AABD74_13005</name>
</gene>
<dbReference type="InterPro" id="IPR036034">
    <property type="entry name" value="PDZ_sf"/>
</dbReference>
<dbReference type="PANTHER" id="PTHR32060">
    <property type="entry name" value="TAIL-SPECIFIC PROTEASE"/>
    <property type="match status" value="1"/>
</dbReference>
<keyword evidence="8" id="KW-1185">Reference proteome</keyword>
<evidence type="ECO:0000256" key="3">
    <source>
        <dbReference type="ARBA" id="ARBA00022801"/>
    </source>
</evidence>
<evidence type="ECO:0000256" key="5">
    <source>
        <dbReference type="SAM" id="SignalP"/>
    </source>
</evidence>
<evidence type="ECO:0000313" key="8">
    <source>
        <dbReference type="Proteomes" id="UP001623852"/>
    </source>
</evidence>
<keyword evidence="3" id="KW-0378">Hydrolase</keyword>
<dbReference type="Gene3D" id="2.30.42.10">
    <property type="match status" value="1"/>
</dbReference>
<feature type="signal peptide" evidence="5">
    <location>
        <begin position="1"/>
        <end position="21"/>
    </location>
</feature>
<evidence type="ECO:0000256" key="4">
    <source>
        <dbReference type="ARBA" id="ARBA00022825"/>
    </source>
</evidence>
<accession>A0ABZ2U9Q4</accession>
<dbReference type="PROSITE" id="PS50106">
    <property type="entry name" value="PDZ"/>
    <property type="match status" value="1"/>
</dbReference>
<keyword evidence="2" id="KW-0645">Protease</keyword>
<protein>
    <submittedName>
        <fullName evidence="7">S41 family peptidase</fullName>
    </submittedName>
</protein>
<comment type="similarity">
    <text evidence="1">Belongs to the peptidase S41A family.</text>
</comment>
<dbReference type="Proteomes" id="UP001623852">
    <property type="component" value="Chromosome"/>
</dbReference>
<dbReference type="SMART" id="SM00228">
    <property type="entry name" value="PDZ"/>
    <property type="match status" value="1"/>
</dbReference>
<dbReference type="InterPro" id="IPR029045">
    <property type="entry name" value="ClpP/crotonase-like_dom_sf"/>
</dbReference>
<keyword evidence="5" id="KW-0732">Signal</keyword>
<dbReference type="PANTHER" id="PTHR32060:SF22">
    <property type="entry name" value="CARBOXYL-TERMINAL-PROCESSING PEPTIDASE 3, CHLOROPLASTIC"/>
    <property type="match status" value="1"/>
</dbReference>
<reference evidence="7 8" key="1">
    <citation type="submission" date="2024-03" db="EMBL/GenBank/DDBJ databases">
        <title>Flavobacterium soyae.</title>
        <authorList>
            <person name="Zheng W."/>
        </authorList>
    </citation>
    <scope>NUCLEOTIDE SEQUENCE [LARGE SCALE GENOMIC DNA]</scope>
    <source>
        <strain evidence="7 8">55</strain>
    </source>
</reference>
<evidence type="ECO:0000313" key="7">
    <source>
        <dbReference type="EMBL" id="WYZ18077.1"/>
    </source>
</evidence>
<dbReference type="InterPro" id="IPR001478">
    <property type="entry name" value="PDZ"/>
</dbReference>
<dbReference type="SUPFAM" id="SSF52096">
    <property type="entry name" value="ClpP/crotonase"/>
    <property type="match status" value="1"/>
</dbReference>
<proteinExistence type="inferred from homology"/>
<dbReference type="Gene3D" id="3.90.226.10">
    <property type="entry name" value="2-enoyl-CoA Hydratase, Chain A, domain 1"/>
    <property type="match status" value="1"/>
</dbReference>
<evidence type="ECO:0000256" key="2">
    <source>
        <dbReference type="ARBA" id="ARBA00022670"/>
    </source>
</evidence>
<dbReference type="InterPro" id="IPR040573">
    <property type="entry name" value="TSP_N"/>
</dbReference>
<dbReference type="Pfam" id="PF00595">
    <property type="entry name" value="PDZ"/>
    <property type="match status" value="1"/>
</dbReference>
<dbReference type="SMART" id="SM00245">
    <property type="entry name" value="TSPc"/>
    <property type="match status" value="1"/>
</dbReference>
<dbReference type="SUPFAM" id="SSF50156">
    <property type="entry name" value="PDZ domain-like"/>
    <property type="match status" value="1"/>
</dbReference>
<feature type="chain" id="PRO_5047157260" evidence="5">
    <location>
        <begin position="22"/>
        <end position="676"/>
    </location>
</feature>
<dbReference type="Pfam" id="PF03572">
    <property type="entry name" value="Peptidase_S41"/>
    <property type="match status" value="1"/>
</dbReference>
<name>A0ABZ2U9Q4_9FLAO</name>
<dbReference type="Pfam" id="PF17804">
    <property type="entry name" value="TSP_NTD"/>
    <property type="match status" value="1"/>
</dbReference>
<evidence type="ECO:0000259" key="6">
    <source>
        <dbReference type="PROSITE" id="PS50106"/>
    </source>
</evidence>
<dbReference type="CDD" id="cd00136">
    <property type="entry name" value="PDZ_canonical"/>
    <property type="match status" value="1"/>
</dbReference>
<sequence length="676" mass="77502">MNKFLSLFFLFTTFLFSQNSAETCEILNKINAVIQTEHLRPKPVDDSLSVFVFDNLINELDPSRNIFFKSEYDEMSAKYRYNLDDLILQNDCSFLTDITARYINGLIRTKEVLEKIQSTAFDYTKKDTIRFYKKSFPFYLKKEDLEKVWRKKLRYQILDDIAETSSNLDSIKTNFTSIETKSRKLILSNEICRINTLLETKTKQDENLYNFFCTYFDPHTAYFSDDSKSSFVASLSKEHLSLGMTVNLNEKNEIIVHEIDPNGPAYQTGQIKKGDQIISVSNHKETLQVSCASLESISTMILSEANRSLTLTLKRNSGKNFDVHIEKQVMKDEENSVFSFIIGKESKIGYIKIPSFYADLDGNSRKGCADDVAREVIKLERDNIKGLVIDLIDNGGGSMEEAIKMAGMFVDYGPISIVIDHSKEKSVINDPYKGMIYRGPIVILVNSNTASASEFFSSIMQDYNRALLLGSNTLGKATMQTILSLDENKNTDFLKITINKFYRVTGKSHQYIGVTPDVILPEFYEDVYQKESDFPTAMKNDSIESLLKYRPYVKRSLIDKLAKNSSLRLADNFYFNDIKKINLKIDQLVNTPKAEIPMTLDAVFKQKKIVNSLWTEINTFNDENNPLDVYNSSVNQFLLGAYPNDKTINQYQMDNLKTNPYLNEAVNIINDFNFSK</sequence>
<evidence type="ECO:0000256" key="1">
    <source>
        <dbReference type="ARBA" id="ARBA00009179"/>
    </source>
</evidence>
<dbReference type="InterPro" id="IPR005151">
    <property type="entry name" value="Tail-specific_protease"/>
</dbReference>
<organism evidence="7 8">
    <name type="scientific">Flavobacterium soyae</name>
    <dbReference type="NCBI Taxonomy" id="2903098"/>
    <lineage>
        <taxon>Bacteria</taxon>
        <taxon>Pseudomonadati</taxon>
        <taxon>Bacteroidota</taxon>
        <taxon>Flavobacteriia</taxon>
        <taxon>Flavobacteriales</taxon>
        <taxon>Flavobacteriaceae</taxon>
        <taxon>Flavobacterium</taxon>
    </lineage>
</organism>
<dbReference type="CDD" id="cd07560">
    <property type="entry name" value="Peptidase_S41_CPP"/>
    <property type="match status" value="1"/>
</dbReference>
<dbReference type="RefSeq" id="WP_406843132.1">
    <property type="nucleotide sequence ID" value="NZ_CP150845.1"/>
</dbReference>
<feature type="domain" description="PDZ" evidence="6">
    <location>
        <begin position="232"/>
        <end position="317"/>
    </location>
</feature>
<dbReference type="InterPro" id="IPR004447">
    <property type="entry name" value="Peptidase_S41A"/>
</dbReference>
<dbReference type="EMBL" id="CP150845">
    <property type="protein sequence ID" value="WYZ18077.1"/>
    <property type="molecule type" value="Genomic_DNA"/>
</dbReference>